<keyword evidence="7 17" id="KW-0378">Hydrolase</keyword>
<proteinExistence type="inferred from homology"/>
<comment type="caution">
    <text evidence="19">The sequence shown here is derived from an EMBL/GenBank/DDBJ whole genome shotgun (WGS) entry which is preliminary data.</text>
</comment>
<keyword evidence="13 17" id="KW-0961">Cell wall biogenesis/degradation</keyword>
<keyword evidence="5 17" id="KW-1003">Cell membrane</keyword>
<keyword evidence="12 17" id="KW-0046">Antibiotic resistance</keyword>
<evidence type="ECO:0000256" key="2">
    <source>
        <dbReference type="ARBA" id="ARBA00010621"/>
    </source>
</evidence>
<dbReference type="Pfam" id="PF02673">
    <property type="entry name" value="BacA"/>
    <property type="match status" value="1"/>
</dbReference>
<evidence type="ECO:0000256" key="9">
    <source>
        <dbReference type="ARBA" id="ARBA00022984"/>
    </source>
</evidence>
<gene>
    <name evidence="17" type="primary">uppP</name>
    <name evidence="19" type="ORF">IQ235_00405</name>
</gene>
<dbReference type="GO" id="GO:0009252">
    <property type="term" value="P:peptidoglycan biosynthetic process"/>
    <property type="evidence" value="ECO:0007669"/>
    <property type="project" value="UniProtKB-KW"/>
</dbReference>
<evidence type="ECO:0000256" key="5">
    <source>
        <dbReference type="ARBA" id="ARBA00022475"/>
    </source>
</evidence>
<evidence type="ECO:0000256" key="11">
    <source>
        <dbReference type="ARBA" id="ARBA00023136"/>
    </source>
</evidence>
<keyword evidence="8 17" id="KW-0133">Cell shape</keyword>
<dbReference type="HAMAP" id="MF_01006">
    <property type="entry name" value="Undec_diphosphatase"/>
    <property type="match status" value="1"/>
</dbReference>
<dbReference type="GO" id="GO:0008360">
    <property type="term" value="P:regulation of cell shape"/>
    <property type="evidence" value="ECO:0007669"/>
    <property type="project" value="UniProtKB-KW"/>
</dbReference>
<feature type="transmembrane region" description="Helical" evidence="17">
    <location>
        <begin position="238"/>
        <end position="256"/>
    </location>
</feature>
<feature type="transmembrane region" description="Helical" evidence="17">
    <location>
        <begin position="135"/>
        <end position="153"/>
    </location>
</feature>
<keyword evidence="6 17" id="KW-0812">Transmembrane</keyword>
<comment type="subcellular location">
    <subcellularLocation>
        <location evidence="1 17">Cell membrane</location>
        <topology evidence="1 17">Multi-pass membrane protein</topology>
    </subcellularLocation>
</comment>
<evidence type="ECO:0000256" key="10">
    <source>
        <dbReference type="ARBA" id="ARBA00022989"/>
    </source>
</evidence>
<evidence type="ECO:0000256" key="4">
    <source>
        <dbReference type="ARBA" id="ARBA00021581"/>
    </source>
</evidence>
<evidence type="ECO:0000313" key="20">
    <source>
        <dbReference type="Proteomes" id="UP000621799"/>
    </source>
</evidence>
<evidence type="ECO:0000256" key="6">
    <source>
        <dbReference type="ARBA" id="ARBA00022692"/>
    </source>
</evidence>
<dbReference type="PANTHER" id="PTHR30622:SF4">
    <property type="entry name" value="UNDECAPRENYL-DIPHOSPHATASE"/>
    <property type="match status" value="1"/>
</dbReference>
<dbReference type="GO" id="GO:0050380">
    <property type="term" value="F:undecaprenyl-diphosphatase activity"/>
    <property type="evidence" value="ECO:0007669"/>
    <property type="project" value="UniProtKB-UniRule"/>
</dbReference>
<dbReference type="Proteomes" id="UP000621799">
    <property type="component" value="Unassembled WGS sequence"/>
</dbReference>
<evidence type="ECO:0000256" key="16">
    <source>
        <dbReference type="ARBA" id="ARBA00047594"/>
    </source>
</evidence>
<dbReference type="EMBL" id="JADEXN010000003">
    <property type="protein sequence ID" value="MBE9039256.1"/>
    <property type="molecule type" value="Genomic_DNA"/>
</dbReference>
<evidence type="ECO:0000256" key="3">
    <source>
        <dbReference type="ARBA" id="ARBA00012374"/>
    </source>
</evidence>
<protein>
    <recommendedName>
        <fullName evidence="4 17">Undecaprenyl-diphosphatase</fullName>
        <ecNumber evidence="3 17">3.6.1.27</ecNumber>
    </recommendedName>
    <alternativeName>
        <fullName evidence="15 17">Bacitracin resistance protein</fullName>
    </alternativeName>
    <alternativeName>
        <fullName evidence="14 17">Undecaprenyl pyrophosphate phosphatase</fullName>
    </alternativeName>
</protein>
<keyword evidence="9 17" id="KW-0573">Peptidoglycan synthesis</keyword>
<dbReference type="AlphaFoldDB" id="A0A928VW06"/>
<evidence type="ECO:0000256" key="13">
    <source>
        <dbReference type="ARBA" id="ARBA00023316"/>
    </source>
</evidence>
<comment type="function">
    <text evidence="17">Catalyzes the dephosphorylation of undecaprenyl diphosphate (UPP). Confers resistance to bacitracin.</text>
</comment>
<comment type="catalytic activity">
    <reaction evidence="16 17">
        <text>di-trans,octa-cis-undecaprenyl diphosphate + H2O = di-trans,octa-cis-undecaprenyl phosphate + phosphate + H(+)</text>
        <dbReference type="Rhea" id="RHEA:28094"/>
        <dbReference type="ChEBI" id="CHEBI:15377"/>
        <dbReference type="ChEBI" id="CHEBI:15378"/>
        <dbReference type="ChEBI" id="CHEBI:43474"/>
        <dbReference type="ChEBI" id="CHEBI:58405"/>
        <dbReference type="ChEBI" id="CHEBI:60392"/>
        <dbReference type="EC" id="3.6.1.27"/>
    </reaction>
</comment>
<feature type="transmembrane region" description="Helical" evidence="17">
    <location>
        <begin position="165"/>
        <end position="185"/>
    </location>
</feature>
<comment type="miscellaneous">
    <text evidence="17">Bacitracin is thought to be involved in the inhibition of peptidoglycan synthesis by sequestering undecaprenyl diphosphate, thereby reducing the pool of lipid carrier available.</text>
</comment>
<evidence type="ECO:0000256" key="8">
    <source>
        <dbReference type="ARBA" id="ARBA00022960"/>
    </source>
</evidence>
<keyword evidence="18" id="KW-0732">Signal</keyword>
<comment type="similarity">
    <text evidence="2 17">Belongs to the UppP family.</text>
</comment>
<name>A0A928VW06_9CYAN</name>
<dbReference type="InterPro" id="IPR006311">
    <property type="entry name" value="TAT_signal"/>
</dbReference>
<sequence>MILSFRKLLPFCALGSASAALASVWETAMPQASLAAATTDAIGDASVWTPNVFQAIILGMVQGLTEFLPISSTAHLKVVPEVLQWGDPGVAFTAVIQLGSIAAVLSYFWEDLVQVTTGAARAIAKSDYQAQDFRIALGIGLGTIPIVFFGLLIKFVFAEFYETRVRTLIVIAVVSIVMGILLGVAEKICSHKRDFSSLSMSDGILMGCAQALALIPGVSRSGSTITAGLFMGLERATAARFSFLLGIPAITLAGLVELKGALGEGGDVSWLPLLAGLISAAVFSYLAIAWLIKFLQTQSTWIFVWYRVAFGIVILGAIAAGMLQNG</sequence>
<dbReference type="NCBIfam" id="NF001394">
    <property type="entry name" value="PRK00281.2-5"/>
    <property type="match status" value="1"/>
</dbReference>
<dbReference type="GO" id="GO:0005886">
    <property type="term" value="C:plasma membrane"/>
    <property type="evidence" value="ECO:0007669"/>
    <property type="project" value="UniProtKB-SubCell"/>
</dbReference>
<dbReference type="InterPro" id="IPR003824">
    <property type="entry name" value="UppP"/>
</dbReference>
<feature type="transmembrane region" description="Helical" evidence="17">
    <location>
        <begin position="268"/>
        <end position="292"/>
    </location>
</feature>
<evidence type="ECO:0000313" key="19">
    <source>
        <dbReference type="EMBL" id="MBE9039256.1"/>
    </source>
</evidence>
<organism evidence="19 20">
    <name type="scientific">Zarconia navalis LEGE 11467</name>
    <dbReference type="NCBI Taxonomy" id="1828826"/>
    <lineage>
        <taxon>Bacteria</taxon>
        <taxon>Bacillati</taxon>
        <taxon>Cyanobacteriota</taxon>
        <taxon>Cyanophyceae</taxon>
        <taxon>Oscillatoriophycideae</taxon>
        <taxon>Oscillatoriales</taxon>
        <taxon>Oscillatoriales incertae sedis</taxon>
        <taxon>Zarconia</taxon>
        <taxon>Zarconia navalis</taxon>
    </lineage>
</organism>
<reference evidence="19" key="1">
    <citation type="submission" date="2020-10" db="EMBL/GenBank/DDBJ databases">
        <authorList>
            <person name="Castelo-Branco R."/>
            <person name="Eusebio N."/>
            <person name="Adriana R."/>
            <person name="Vieira A."/>
            <person name="Brugerolle De Fraissinette N."/>
            <person name="Rezende De Castro R."/>
            <person name="Schneider M.P."/>
            <person name="Vasconcelos V."/>
            <person name="Leao P.N."/>
        </authorList>
    </citation>
    <scope>NUCLEOTIDE SEQUENCE</scope>
    <source>
        <strain evidence="19">LEGE 11467</strain>
    </source>
</reference>
<dbReference type="GO" id="GO:0071555">
    <property type="term" value="P:cell wall organization"/>
    <property type="evidence" value="ECO:0007669"/>
    <property type="project" value="UniProtKB-KW"/>
</dbReference>
<feature type="transmembrane region" description="Helical" evidence="17">
    <location>
        <begin position="304"/>
        <end position="323"/>
    </location>
</feature>
<keyword evidence="11 17" id="KW-0472">Membrane</keyword>
<evidence type="ECO:0000256" key="17">
    <source>
        <dbReference type="HAMAP-Rule" id="MF_01006"/>
    </source>
</evidence>
<evidence type="ECO:0000256" key="14">
    <source>
        <dbReference type="ARBA" id="ARBA00032707"/>
    </source>
</evidence>
<evidence type="ECO:0000256" key="7">
    <source>
        <dbReference type="ARBA" id="ARBA00022801"/>
    </source>
</evidence>
<feature type="signal peptide" evidence="18">
    <location>
        <begin position="1"/>
        <end position="22"/>
    </location>
</feature>
<keyword evidence="20" id="KW-1185">Reference proteome</keyword>
<dbReference type="EC" id="3.6.1.27" evidence="3 17"/>
<dbReference type="NCBIfam" id="TIGR00753">
    <property type="entry name" value="undec_PP_bacA"/>
    <property type="match status" value="1"/>
</dbReference>
<dbReference type="PANTHER" id="PTHR30622">
    <property type="entry name" value="UNDECAPRENYL-DIPHOSPHATASE"/>
    <property type="match status" value="1"/>
</dbReference>
<feature type="chain" id="PRO_5037356844" description="Undecaprenyl-diphosphatase" evidence="18">
    <location>
        <begin position="23"/>
        <end position="326"/>
    </location>
</feature>
<dbReference type="GO" id="GO:0046677">
    <property type="term" value="P:response to antibiotic"/>
    <property type="evidence" value="ECO:0007669"/>
    <property type="project" value="UniProtKB-UniRule"/>
</dbReference>
<evidence type="ECO:0000256" key="12">
    <source>
        <dbReference type="ARBA" id="ARBA00023251"/>
    </source>
</evidence>
<accession>A0A928VW06</accession>
<keyword evidence="10 17" id="KW-1133">Transmembrane helix</keyword>
<evidence type="ECO:0000256" key="18">
    <source>
        <dbReference type="SAM" id="SignalP"/>
    </source>
</evidence>
<dbReference type="PROSITE" id="PS51318">
    <property type="entry name" value="TAT"/>
    <property type="match status" value="1"/>
</dbReference>
<evidence type="ECO:0000256" key="15">
    <source>
        <dbReference type="ARBA" id="ARBA00032932"/>
    </source>
</evidence>
<evidence type="ECO:0000256" key="1">
    <source>
        <dbReference type="ARBA" id="ARBA00004651"/>
    </source>
</evidence>